<organism evidence="3 4">
    <name type="scientific">Methylobacter tundripaludum</name>
    <dbReference type="NCBI Taxonomy" id="173365"/>
    <lineage>
        <taxon>Bacteria</taxon>
        <taxon>Pseudomonadati</taxon>
        <taxon>Pseudomonadota</taxon>
        <taxon>Gammaproteobacteria</taxon>
        <taxon>Methylococcales</taxon>
        <taxon>Methylococcaceae</taxon>
        <taxon>Methylobacter</taxon>
    </lineage>
</organism>
<dbReference type="RefSeq" id="WP_104429154.1">
    <property type="nucleotide sequence ID" value="NZ_PTIZ01000006.1"/>
</dbReference>
<dbReference type="GO" id="GO:0016758">
    <property type="term" value="F:hexosyltransferase activity"/>
    <property type="evidence" value="ECO:0007669"/>
    <property type="project" value="TreeGrafter"/>
</dbReference>
<comment type="caution">
    <text evidence="3">The sequence shown here is derived from an EMBL/GenBank/DDBJ whole genome shotgun (WGS) entry which is preliminary data.</text>
</comment>
<dbReference type="AlphaFoldDB" id="A0A2S6HCR9"/>
<dbReference type="Proteomes" id="UP000240010">
    <property type="component" value="Unassembled WGS sequence"/>
</dbReference>
<reference evidence="3 4" key="1">
    <citation type="submission" date="2018-02" db="EMBL/GenBank/DDBJ databases">
        <title>Subsurface microbial communities from deep shales in Ohio and West Virginia, USA.</title>
        <authorList>
            <person name="Wrighton K."/>
        </authorList>
    </citation>
    <scope>NUCLEOTIDE SEQUENCE [LARGE SCALE GENOMIC DNA]</scope>
    <source>
        <strain evidence="3 4">OWC-DMM</strain>
    </source>
</reference>
<dbReference type="PANTHER" id="PTHR34136">
    <property type="match status" value="1"/>
</dbReference>
<keyword evidence="1" id="KW-0328">Glycosyltransferase</keyword>
<sequence length="245" mass="28354">MIDKNYLFLAGFPVLNTTDDVLTDYISRRMDESKKSVLFFANTNFIVQCRPILKRMCNEDVVIVNDGVGMDIASLLLNQRKFKSNLNGTDFTPHLLEQSGKALRVFLLGCQHEVLNKAAYFLVHQLGQVVVGSCDGYDGIRKMDNLVDVINESRADIVLVAMGNPKQEEWILDHYKQLNAKFISGVGALFDFWAGDKPRAPDYIRKIRMEWFYRLCIEPKRLFKRYTYDIIIFLIFCIKYRNNNA</sequence>
<gene>
    <name evidence="3" type="ORF">B0F87_106142</name>
</gene>
<dbReference type="NCBIfam" id="TIGR00696">
    <property type="entry name" value="wecG_tagA_cpsF"/>
    <property type="match status" value="1"/>
</dbReference>
<proteinExistence type="predicted"/>
<accession>A0A2S6HCR9</accession>
<evidence type="ECO:0000256" key="2">
    <source>
        <dbReference type="ARBA" id="ARBA00022679"/>
    </source>
</evidence>
<name>A0A2S6HCR9_9GAMM</name>
<evidence type="ECO:0000313" key="3">
    <source>
        <dbReference type="EMBL" id="PPK75294.1"/>
    </source>
</evidence>
<dbReference type="PANTHER" id="PTHR34136:SF1">
    <property type="entry name" value="UDP-N-ACETYL-D-MANNOSAMINURONIC ACID TRANSFERASE"/>
    <property type="match status" value="1"/>
</dbReference>
<dbReference type="InterPro" id="IPR004629">
    <property type="entry name" value="WecG_TagA_CpsF"/>
</dbReference>
<keyword evidence="2 3" id="KW-0808">Transferase</keyword>
<protein>
    <submittedName>
        <fullName evidence="3">Beta-1,4-glucosyltransferase</fullName>
    </submittedName>
</protein>
<dbReference type="Pfam" id="PF03808">
    <property type="entry name" value="Glyco_tran_WecG"/>
    <property type="match status" value="1"/>
</dbReference>
<dbReference type="CDD" id="cd06533">
    <property type="entry name" value="Glyco_transf_WecG_TagA"/>
    <property type="match status" value="1"/>
</dbReference>
<dbReference type="EMBL" id="PTIZ01000006">
    <property type="protein sequence ID" value="PPK75294.1"/>
    <property type="molecule type" value="Genomic_DNA"/>
</dbReference>
<evidence type="ECO:0000313" key="4">
    <source>
        <dbReference type="Proteomes" id="UP000240010"/>
    </source>
</evidence>
<evidence type="ECO:0000256" key="1">
    <source>
        <dbReference type="ARBA" id="ARBA00022676"/>
    </source>
</evidence>